<dbReference type="AlphaFoldDB" id="A0A1H4C097"/>
<dbReference type="NCBIfam" id="NF003559">
    <property type="entry name" value="PRK05234.1"/>
    <property type="match status" value="1"/>
</dbReference>
<dbReference type="EC" id="4.2.3.3" evidence="2"/>
<dbReference type="Gene3D" id="3.40.50.1380">
    <property type="entry name" value="Methylglyoxal synthase-like domain"/>
    <property type="match status" value="1"/>
</dbReference>
<evidence type="ECO:0000256" key="3">
    <source>
        <dbReference type="PIRSR" id="PIRSR006614-1"/>
    </source>
</evidence>
<feature type="active site" description="Proton donor/acceptor" evidence="2 3">
    <location>
        <position position="66"/>
    </location>
</feature>
<feature type="binding site" evidence="2">
    <location>
        <position position="93"/>
    </location>
    <ligand>
        <name>substrate</name>
    </ligand>
</feature>
<dbReference type="PROSITE" id="PS51855">
    <property type="entry name" value="MGS"/>
    <property type="match status" value="1"/>
</dbReference>
<dbReference type="OrthoDB" id="9787147at2"/>
<dbReference type="InterPro" id="IPR018148">
    <property type="entry name" value="Methylglyoxal_synth_AS"/>
</dbReference>
<dbReference type="HAMAP" id="MF_00549">
    <property type="entry name" value="Methylglyoxal_synth"/>
    <property type="match status" value="1"/>
</dbReference>
<keyword evidence="6" id="KW-1185">Reference proteome</keyword>
<dbReference type="InterPro" id="IPR004363">
    <property type="entry name" value="Methylgl_synth"/>
</dbReference>
<dbReference type="Pfam" id="PF02142">
    <property type="entry name" value="MGS"/>
    <property type="match status" value="1"/>
</dbReference>
<reference evidence="5 6" key="1">
    <citation type="submission" date="2016-10" db="EMBL/GenBank/DDBJ databases">
        <authorList>
            <person name="de Groot N.N."/>
        </authorList>
    </citation>
    <scope>NUCLEOTIDE SEQUENCE [LARGE SCALE GENOMIC DNA]</scope>
    <source>
        <strain evidence="5 6">DSM 15345</strain>
    </source>
</reference>
<dbReference type="GO" id="GO:0019242">
    <property type="term" value="P:methylglyoxal biosynthetic process"/>
    <property type="evidence" value="ECO:0007669"/>
    <property type="project" value="UniProtKB-UniRule"/>
</dbReference>
<organism evidence="5 6">
    <name type="scientific">Rubrimonas cliftonensis</name>
    <dbReference type="NCBI Taxonomy" id="89524"/>
    <lineage>
        <taxon>Bacteria</taxon>
        <taxon>Pseudomonadati</taxon>
        <taxon>Pseudomonadota</taxon>
        <taxon>Alphaproteobacteria</taxon>
        <taxon>Rhodobacterales</taxon>
        <taxon>Paracoccaceae</taxon>
        <taxon>Rubrimonas</taxon>
    </lineage>
</organism>
<name>A0A1H4C097_9RHOB</name>
<accession>A0A1H4C097</accession>
<comment type="similarity">
    <text evidence="1 2">Belongs to the methylglyoxal synthase family.</text>
</comment>
<comment type="caution">
    <text evidence="2">Lacks conserved residue(s) required for the propagation of feature annotation.</text>
</comment>
<dbReference type="InterPro" id="IPR011607">
    <property type="entry name" value="MGS-like_dom"/>
</dbReference>
<dbReference type="GO" id="GO:0008929">
    <property type="term" value="F:methylglyoxal synthase activity"/>
    <property type="evidence" value="ECO:0007669"/>
    <property type="project" value="UniProtKB-UniRule"/>
</dbReference>
<gene>
    <name evidence="2" type="primary">mgsA</name>
    <name evidence="5" type="ORF">SAMN05444370_106134</name>
</gene>
<evidence type="ECO:0000256" key="2">
    <source>
        <dbReference type="HAMAP-Rule" id="MF_00549"/>
    </source>
</evidence>
<comment type="function">
    <text evidence="2">Catalyzes the formation of methylglyoxal from dihydroxyacetone phosphate.</text>
</comment>
<feature type="binding site" evidence="2">
    <location>
        <position position="17"/>
    </location>
    <ligand>
        <name>substrate</name>
    </ligand>
</feature>
<dbReference type="GO" id="GO:0005829">
    <property type="term" value="C:cytosol"/>
    <property type="evidence" value="ECO:0007669"/>
    <property type="project" value="TreeGrafter"/>
</dbReference>
<dbReference type="PANTHER" id="PTHR30492:SF0">
    <property type="entry name" value="METHYLGLYOXAL SYNTHASE"/>
    <property type="match status" value="1"/>
</dbReference>
<protein>
    <recommendedName>
        <fullName evidence="2">Methylglyoxal synthase</fullName>
        <shortName evidence="2">MGS</shortName>
        <ecNumber evidence="2">4.2.3.3</ecNumber>
    </recommendedName>
</protein>
<feature type="binding site" evidence="2">
    <location>
        <begin position="60"/>
        <end position="61"/>
    </location>
    <ligand>
        <name>substrate</name>
    </ligand>
</feature>
<evidence type="ECO:0000313" key="6">
    <source>
        <dbReference type="Proteomes" id="UP000198703"/>
    </source>
</evidence>
<dbReference type="InterPro" id="IPR036914">
    <property type="entry name" value="MGS-like_dom_sf"/>
</dbReference>
<dbReference type="Proteomes" id="UP000198703">
    <property type="component" value="Unassembled WGS sequence"/>
</dbReference>
<comment type="catalytic activity">
    <reaction evidence="2">
        <text>dihydroxyacetone phosphate = methylglyoxal + phosphate</text>
        <dbReference type="Rhea" id="RHEA:17937"/>
        <dbReference type="ChEBI" id="CHEBI:17158"/>
        <dbReference type="ChEBI" id="CHEBI:43474"/>
        <dbReference type="ChEBI" id="CHEBI:57642"/>
        <dbReference type="EC" id="4.2.3.3"/>
    </reaction>
</comment>
<keyword evidence="2" id="KW-0456">Lyase</keyword>
<proteinExistence type="inferred from homology"/>
<dbReference type="STRING" id="89524.SAMN05444370_106134"/>
<dbReference type="PANTHER" id="PTHR30492">
    <property type="entry name" value="METHYLGLYOXAL SYNTHASE"/>
    <property type="match status" value="1"/>
</dbReference>
<dbReference type="RefSeq" id="WP_093253649.1">
    <property type="nucleotide sequence ID" value="NZ_FNQM01000006.1"/>
</dbReference>
<feature type="binding site" evidence="2">
    <location>
        <position position="13"/>
    </location>
    <ligand>
        <name>substrate</name>
    </ligand>
</feature>
<dbReference type="SUPFAM" id="SSF52335">
    <property type="entry name" value="Methylglyoxal synthase-like"/>
    <property type="match status" value="1"/>
</dbReference>
<dbReference type="PIRSF" id="PIRSF006614">
    <property type="entry name" value="Methylglyox_syn"/>
    <property type="match status" value="1"/>
</dbReference>
<feature type="domain" description="MGS-like" evidence="4">
    <location>
        <begin position="1"/>
        <end position="138"/>
    </location>
</feature>
<dbReference type="PROSITE" id="PS01335">
    <property type="entry name" value="METHYLGLYOXAL_SYNTH"/>
    <property type="match status" value="1"/>
</dbReference>
<dbReference type="SMART" id="SM00851">
    <property type="entry name" value="MGS"/>
    <property type="match status" value="1"/>
</dbReference>
<evidence type="ECO:0000256" key="1">
    <source>
        <dbReference type="ARBA" id="ARBA00006287"/>
    </source>
</evidence>
<evidence type="ECO:0000259" key="4">
    <source>
        <dbReference type="PROSITE" id="PS51855"/>
    </source>
</evidence>
<dbReference type="EMBL" id="FNQM01000006">
    <property type="protein sequence ID" value="SEA53769.1"/>
    <property type="molecule type" value="Genomic_DNA"/>
</dbReference>
<sequence>MRPDAGRIALVAHDAKKSALAAWAARNAALLMRHGVVATATTGSVVREFCPKLDVTCVASGPLGGDQQIGAMITEKKIAALIFFADAMTPMPHDVDVKALLRMAIVHDIPCATNRATADILARAWAGEAETKLEGATP</sequence>
<evidence type="ECO:0000313" key="5">
    <source>
        <dbReference type="EMBL" id="SEA53769.1"/>
    </source>
</evidence>